<evidence type="ECO:0000313" key="8">
    <source>
        <dbReference type="EMBL" id="MDT0552971.1"/>
    </source>
</evidence>
<dbReference type="InterPro" id="IPR015590">
    <property type="entry name" value="Aldehyde_DH_dom"/>
</dbReference>
<evidence type="ECO:0000256" key="4">
    <source>
        <dbReference type="PIRNR" id="PIRNR036492"/>
    </source>
</evidence>
<dbReference type="PANTHER" id="PTHR43570">
    <property type="entry name" value="ALDEHYDE DEHYDROGENASE"/>
    <property type="match status" value="1"/>
</dbReference>
<evidence type="ECO:0000259" key="7">
    <source>
        <dbReference type="Pfam" id="PF00171"/>
    </source>
</evidence>
<keyword evidence="2 4" id="KW-0560">Oxidoreductase</keyword>
<dbReference type="Proteomes" id="UP001252186">
    <property type="component" value="Unassembled WGS sequence"/>
</dbReference>
<dbReference type="Gene3D" id="3.40.309.10">
    <property type="entry name" value="Aldehyde Dehydrogenase, Chain A, domain 2"/>
    <property type="match status" value="1"/>
</dbReference>
<dbReference type="PROSITE" id="PS00687">
    <property type="entry name" value="ALDEHYDE_DEHYDR_GLU"/>
    <property type="match status" value="1"/>
</dbReference>
<dbReference type="PIRSF" id="PIRSF036492">
    <property type="entry name" value="ALDH"/>
    <property type="match status" value="1"/>
</dbReference>
<comment type="similarity">
    <text evidence="1 4 6">Belongs to the aldehyde dehydrogenase family.</text>
</comment>
<dbReference type="PROSITE" id="PS00070">
    <property type="entry name" value="ALDEHYDE_DEHYDR_CYS"/>
    <property type="match status" value="1"/>
</dbReference>
<evidence type="ECO:0000313" key="9">
    <source>
        <dbReference type="Proteomes" id="UP001252186"/>
    </source>
</evidence>
<dbReference type="InterPro" id="IPR016163">
    <property type="entry name" value="Ald_DH_C"/>
</dbReference>
<feature type="domain" description="Aldehyde dehydrogenase" evidence="7">
    <location>
        <begin position="11"/>
        <end position="435"/>
    </location>
</feature>
<keyword evidence="3" id="KW-0520">NAD</keyword>
<reference evidence="8 9" key="1">
    <citation type="submission" date="2023-09" db="EMBL/GenBank/DDBJ databases">
        <authorList>
            <person name="Rey-Velasco X."/>
        </authorList>
    </citation>
    <scope>NUCLEOTIDE SEQUENCE [LARGE SCALE GENOMIC DNA]</scope>
    <source>
        <strain evidence="8 9">P050</strain>
    </source>
</reference>
<dbReference type="SUPFAM" id="SSF53720">
    <property type="entry name" value="ALDH-like"/>
    <property type="match status" value="1"/>
</dbReference>
<keyword evidence="9" id="KW-1185">Reference proteome</keyword>
<dbReference type="Gene3D" id="3.40.605.10">
    <property type="entry name" value="Aldehyde Dehydrogenase, Chain A, domain 1"/>
    <property type="match status" value="1"/>
</dbReference>
<dbReference type="PANTHER" id="PTHR43570:SF20">
    <property type="entry name" value="ALDEHYDE DEHYDROGENASE ALDX-RELATED"/>
    <property type="match status" value="1"/>
</dbReference>
<dbReference type="InterPro" id="IPR012394">
    <property type="entry name" value="Aldehyde_DH_NAD(P)"/>
</dbReference>
<protein>
    <recommendedName>
        <fullName evidence="4">Aldehyde dehydrogenase</fullName>
    </recommendedName>
</protein>
<evidence type="ECO:0000256" key="5">
    <source>
        <dbReference type="PROSITE-ProRule" id="PRU10007"/>
    </source>
</evidence>
<evidence type="ECO:0000256" key="6">
    <source>
        <dbReference type="RuleBase" id="RU003345"/>
    </source>
</evidence>
<sequence length="466" mass="52036">MSNPFQELFDAQKANQYALANTTAKERIKKLEALKKAIMVTYKEDIYKALEADLNKPRVETDLTELFPVISEIKFAIKYMRTWVSNNYVKTPMSLLGASSWIKYEPKGVSLIIAPWNFPFHLALCPLVSAIAAGNTVVLKPSEMSPNVTDIIEKIIKDLFNENEIALVQGAVQESTDLLKLPFNHVYFTGSPQVGKIVMAAAAKHLASVTLELGGKSPTIVDSSASLKTAAKKIVWGRFANAGQTCLAPDYVLVEQKVEKEFIGALKNAITDFFTEHPMQSEHYCKLIHEGHFDRMKGMLDDAVKSGATVEIGGNSDKDILRLEPTVLSNVTLVSRVMQEEIFGPLLPIVTFNTLEEAIEIIQSKEKPLGLYIYSSKNKNIKYLLDNTRAGSTCVNNNLIQYSNHYLPFGGSNNSGIGKVHGFYGFQEFSNARSVMKQHTFGAIQLLFPPYNNFKKRLTEFTVKWF</sequence>
<dbReference type="Pfam" id="PF00171">
    <property type="entry name" value="Aldedh"/>
    <property type="match status" value="1"/>
</dbReference>
<accession>A0ABU2Y5A5</accession>
<dbReference type="InterPro" id="IPR016162">
    <property type="entry name" value="Ald_DH_N"/>
</dbReference>
<dbReference type="RefSeq" id="WP_311592935.1">
    <property type="nucleotide sequence ID" value="NZ_JAVRHV010000002.1"/>
</dbReference>
<name>A0ABU2Y5A5_9FLAO</name>
<evidence type="ECO:0000256" key="3">
    <source>
        <dbReference type="ARBA" id="ARBA00023027"/>
    </source>
</evidence>
<evidence type="ECO:0000256" key="1">
    <source>
        <dbReference type="ARBA" id="ARBA00009986"/>
    </source>
</evidence>
<dbReference type="EMBL" id="JAVRHV010000002">
    <property type="protein sequence ID" value="MDT0552971.1"/>
    <property type="molecule type" value="Genomic_DNA"/>
</dbReference>
<dbReference type="InterPro" id="IPR016160">
    <property type="entry name" value="Ald_DH_CS_CYS"/>
</dbReference>
<dbReference type="InterPro" id="IPR016161">
    <property type="entry name" value="Ald_DH/histidinol_DH"/>
</dbReference>
<feature type="active site" evidence="5">
    <location>
        <position position="212"/>
    </location>
</feature>
<comment type="caution">
    <text evidence="8">The sequence shown here is derived from an EMBL/GenBank/DDBJ whole genome shotgun (WGS) entry which is preliminary data.</text>
</comment>
<gene>
    <name evidence="8" type="ORF">RM519_06925</name>
</gene>
<dbReference type="InterPro" id="IPR029510">
    <property type="entry name" value="Ald_DH_CS_GLU"/>
</dbReference>
<evidence type="ECO:0000256" key="2">
    <source>
        <dbReference type="ARBA" id="ARBA00023002"/>
    </source>
</evidence>
<organism evidence="8 9">
    <name type="scientific">Urechidicola vernalis</name>
    <dbReference type="NCBI Taxonomy" id="3075600"/>
    <lineage>
        <taxon>Bacteria</taxon>
        <taxon>Pseudomonadati</taxon>
        <taxon>Bacteroidota</taxon>
        <taxon>Flavobacteriia</taxon>
        <taxon>Flavobacteriales</taxon>
        <taxon>Flavobacteriaceae</taxon>
        <taxon>Urechidicola</taxon>
    </lineage>
</organism>
<proteinExistence type="inferred from homology"/>